<accession>A0A938XUL9</accession>
<evidence type="ECO:0000313" key="2">
    <source>
        <dbReference type="Proteomes" id="UP000774000"/>
    </source>
</evidence>
<keyword evidence="2" id="KW-1185">Reference proteome</keyword>
<dbReference type="EMBL" id="JAFBDQ010000006">
    <property type="protein sequence ID" value="MBM7556616.1"/>
    <property type="molecule type" value="Genomic_DNA"/>
</dbReference>
<dbReference type="AlphaFoldDB" id="A0A938XUL9"/>
<dbReference type="Proteomes" id="UP000774000">
    <property type="component" value="Unassembled WGS sequence"/>
</dbReference>
<reference evidence="1" key="1">
    <citation type="submission" date="2021-01" db="EMBL/GenBank/DDBJ databases">
        <title>Genomic Encyclopedia of Type Strains, Phase IV (KMG-IV): sequencing the most valuable type-strain genomes for metagenomic binning, comparative biology and taxonomic classification.</title>
        <authorList>
            <person name="Goeker M."/>
        </authorList>
    </citation>
    <scope>NUCLEOTIDE SEQUENCE</scope>
    <source>
        <strain evidence="1">DSM 23230</strain>
    </source>
</reference>
<organism evidence="1 2">
    <name type="scientific">Halanaerobacter jeridensis</name>
    <dbReference type="NCBI Taxonomy" id="706427"/>
    <lineage>
        <taxon>Bacteria</taxon>
        <taxon>Bacillati</taxon>
        <taxon>Bacillota</taxon>
        <taxon>Clostridia</taxon>
        <taxon>Halanaerobiales</taxon>
        <taxon>Halobacteroidaceae</taxon>
        <taxon>Halanaerobacter</taxon>
    </lineage>
</organism>
<proteinExistence type="predicted"/>
<sequence length="83" mass="9063">MGHCDKVTFTEQLKAQIGEFIVIYIKSGADCCKHQGVLCNIEEDFLVLIGDGIKTEIPLQAIVAVKKKISGGKNNKDDCYDGC</sequence>
<protein>
    <submittedName>
        <fullName evidence="1">Uncharacterized protein</fullName>
    </submittedName>
</protein>
<comment type="caution">
    <text evidence="1">The sequence shown here is derived from an EMBL/GenBank/DDBJ whole genome shotgun (WGS) entry which is preliminary data.</text>
</comment>
<gene>
    <name evidence="1" type="ORF">JOC47_001467</name>
</gene>
<evidence type="ECO:0000313" key="1">
    <source>
        <dbReference type="EMBL" id="MBM7556616.1"/>
    </source>
</evidence>
<dbReference type="RefSeq" id="WP_204701394.1">
    <property type="nucleotide sequence ID" value="NZ_JAFBDQ010000006.1"/>
</dbReference>
<name>A0A938XUL9_9FIRM</name>